<gene>
    <name evidence="1" type="ORF">HNQ85_003165</name>
</gene>
<name>A0A7V9Z2F7_9BACL</name>
<reference evidence="1 2" key="1">
    <citation type="submission" date="2020-07" db="EMBL/GenBank/DDBJ databases">
        <title>Genomic Encyclopedia of Type Strains, Phase IV (KMG-IV): sequencing the most valuable type-strain genomes for metagenomic binning, comparative biology and taxonomic classification.</title>
        <authorList>
            <person name="Goeker M."/>
        </authorList>
    </citation>
    <scope>NUCLEOTIDE SEQUENCE [LARGE SCALE GENOMIC DNA]</scope>
    <source>
        <strain evidence="1 2">DSM 25220</strain>
    </source>
</reference>
<dbReference type="EMBL" id="JACDUU010000009">
    <property type="protein sequence ID" value="MBA2872852.1"/>
    <property type="molecule type" value="Genomic_DNA"/>
</dbReference>
<dbReference type="AlphaFoldDB" id="A0A7V9Z2F7"/>
<evidence type="ECO:0000313" key="1">
    <source>
        <dbReference type="EMBL" id="MBA2872852.1"/>
    </source>
</evidence>
<sequence>MDPNTSKLFKKFTKNVFIKYGKKSDQIVILNKGKIEEIGTPQEIDYRPRNVFVAHFIGENNIFVLDSYGSAVNDCSLYSKDKSCKMKLVLKRYR</sequence>
<keyword evidence="2" id="KW-1185">Reference proteome</keyword>
<organism evidence="1 2">
    <name type="scientific">[Anoxybacillus] calidus</name>
    <dbReference type="NCBI Taxonomy" id="575178"/>
    <lineage>
        <taxon>Bacteria</taxon>
        <taxon>Bacillati</taxon>
        <taxon>Bacillota</taxon>
        <taxon>Bacilli</taxon>
        <taxon>Bacillales</taxon>
        <taxon>Anoxybacillaceae</taxon>
        <taxon>Paranoxybacillus</taxon>
    </lineage>
</organism>
<accession>A0A7V9Z2F7</accession>
<proteinExistence type="predicted"/>
<protein>
    <submittedName>
        <fullName evidence="1">ABC-type Fe3+/spermidine/putrescine transport system ATPase subunit</fullName>
    </submittedName>
</protein>
<evidence type="ECO:0000313" key="2">
    <source>
        <dbReference type="Proteomes" id="UP000580891"/>
    </source>
</evidence>
<comment type="caution">
    <text evidence="1">The sequence shown here is derived from an EMBL/GenBank/DDBJ whole genome shotgun (WGS) entry which is preliminary data.</text>
</comment>
<dbReference type="Proteomes" id="UP000580891">
    <property type="component" value="Unassembled WGS sequence"/>
</dbReference>